<feature type="compositionally biased region" description="Polar residues" evidence="1">
    <location>
        <begin position="16"/>
        <end position="26"/>
    </location>
</feature>
<feature type="region of interest" description="Disordered" evidence="1">
    <location>
        <begin position="1"/>
        <end position="26"/>
    </location>
</feature>
<feature type="compositionally biased region" description="Basic and acidic residues" evidence="1">
    <location>
        <begin position="1"/>
        <end position="15"/>
    </location>
</feature>
<keyword evidence="4" id="KW-1185">Reference proteome</keyword>
<evidence type="ECO:0000313" key="3">
    <source>
        <dbReference type="EMBL" id="MFC4986748.1"/>
    </source>
</evidence>
<comment type="caution">
    <text evidence="3">The sequence shown here is derived from an EMBL/GenBank/DDBJ whole genome shotgun (WGS) entry which is preliminary data.</text>
</comment>
<dbReference type="InterPro" id="IPR058442">
    <property type="entry name" value="DUF8129"/>
</dbReference>
<reference evidence="3 4" key="1">
    <citation type="journal article" date="2019" name="Int. J. Syst. Evol. Microbiol.">
        <title>The Global Catalogue of Microorganisms (GCM) 10K type strain sequencing project: providing services to taxonomists for standard genome sequencing and annotation.</title>
        <authorList>
            <consortium name="The Broad Institute Genomics Platform"/>
            <consortium name="The Broad Institute Genome Sequencing Center for Infectious Disease"/>
            <person name="Wu L."/>
            <person name="Ma J."/>
        </authorList>
    </citation>
    <scope>NUCLEOTIDE SEQUENCE [LARGE SCALE GENOMIC DNA]</scope>
    <source>
        <strain evidence="3 4">CGMCC 1.15824</strain>
    </source>
</reference>
<feature type="domain" description="DUF8129" evidence="2">
    <location>
        <begin position="21"/>
        <end position="75"/>
    </location>
</feature>
<organism evidence="3 4">
    <name type="scientific">Saliphagus infecundisoli</name>
    <dbReference type="NCBI Taxonomy" id="1849069"/>
    <lineage>
        <taxon>Archaea</taxon>
        <taxon>Methanobacteriati</taxon>
        <taxon>Methanobacteriota</taxon>
        <taxon>Stenosarchaea group</taxon>
        <taxon>Halobacteria</taxon>
        <taxon>Halobacteriales</taxon>
        <taxon>Natrialbaceae</taxon>
        <taxon>Saliphagus</taxon>
    </lineage>
</organism>
<evidence type="ECO:0000313" key="4">
    <source>
        <dbReference type="Proteomes" id="UP001595925"/>
    </source>
</evidence>
<dbReference type="RefSeq" id="WP_224828994.1">
    <property type="nucleotide sequence ID" value="NZ_JAIVEF010000016.1"/>
</dbReference>
<evidence type="ECO:0000259" key="2">
    <source>
        <dbReference type="Pfam" id="PF26450"/>
    </source>
</evidence>
<dbReference type="Pfam" id="PF26450">
    <property type="entry name" value="DUF8129"/>
    <property type="match status" value="1"/>
</dbReference>
<sequence length="79" mass="8977">MGDDADRPPSREENSRSGLTPTQRLGTANPRLLDACIVTIHDMETLQECVAYENQHEQRVPILEMLARRAEELREEGES</sequence>
<name>A0ABD5QAM6_9EURY</name>
<protein>
    <recommendedName>
        <fullName evidence="2">DUF8129 domain-containing protein</fullName>
    </recommendedName>
</protein>
<dbReference type="EMBL" id="JBHSJG010000007">
    <property type="protein sequence ID" value="MFC4986748.1"/>
    <property type="molecule type" value="Genomic_DNA"/>
</dbReference>
<accession>A0ABD5QAM6</accession>
<dbReference type="AlphaFoldDB" id="A0ABD5QAM6"/>
<evidence type="ECO:0000256" key="1">
    <source>
        <dbReference type="SAM" id="MobiDB-lite"/>
    </source>
</evidence>
<proteinExistence type="predicted"/>
<gene>
    <name evidence="3" type="ORF">ACFPFO_02960</name>
</gene>
<dbReference type="Proteomes" id="UP001595925">
    <property type="component" value="Unassembled WGS sequence"/>
</dbReference>